<evidence type="ECO:0000313" key="3">
    <source>
        <dbReference type="Proteomes" id="UP001497623"/>
    </source>
</evidence>
<proteinExistence type="predicted"/>
<accession>A0AAV2S1L6</accession>
<keyword evidence="3" id="KW-1185">Reference proteome</keyword>
<dbReference type="AlphaFoldDB" id="A0AAV2S1L6"/>
<keyword evidence="1" id="KW-0732">Signal</keyword>
<feature type="chain" id="PRO_5043326689" evidence="1">
    <location>
        <begin position="18"/>
        <end position="194"/>
    </location>
</feature>
<dbReference type="Proteomes" id="UP001497623">
    <property type="component" value="Unassembled WGS sequence"/>
</dbReference>
<reference evidence="2 3" key="1">
    <citation type="submission" date="2024-05" db="EMBL/GenBank/DDBJ databases">
        <authorList>
            <person name="Wallberg A."/>
        </authorList>
    </citation>
    <scope>NUCLEOTIDE SEQUENCE [LARGE SCALE GENOMIC DNA]</scope>
</reference>
<evidence type="ECO:0000256" key="1">
    <source>
        <dbReference type="SAM" id="SignalP"/>
    </source>
</evidence>
<name>A0AAV2S1L6_MEGNR</name>
<comment type="caution">
    <text evidence="2">The sequence shown here is derived from an EMBL/GenBank/DDBJ whole genome shotgun (WGS) entry which is preliminary data.</text>
</comment>
<protein>
    <submittedName>
        <fullName evidence="2">Uncharacterized protein</fullName>
    </submittedName>
</protein>
<feature type="signal peptide" evidence="1">
    <location>
        <begin position="1"/>
        <end position="17"/>
    </location>
</feature>
<dbReference type="EMBL" id="CAXKWB010039144">
    <property type="protein sequence ID" value="CAL4152699.1"/>
    <property type="molecule type" value="Genomic_DNA"/>
</dbReference>
<sequence length="194" mass="21801">MKVFVLFIALMCTAVMAERKHRDKRYIFVNPDAPITLGFLLNMPISLALPTLAQGRSLDLQNLDGEVEHPEDLDWDPAYTDQLGRLNVYFAHLELMSVACQERLICDMAASPESYSPIAEIILKEIRQRNGPVQTTQDNLMWRYMSAARTGFSASTTDCAIAFPQCPLGADKIVNLPVLKVWQYIAGKLNLKLV</sequence>
<gene>
    <name evidence="2" type="ORF">MNOR_LOCUS31038</name>
</gene>
<evidence type="ECO:0000313" key="2">
    <source>
        <dbReference type="EMBL" id="CAL4152699.1"/>
    </source>
</evidence>
<organism evidence="2 3">
    <name type="scientific">Meganyctiphanes norvegica</name>
    <name type="common">Northern krill</name>
    <name type="synonym">Thysanopoda norvegica</name>
    <dbReference type="NCBI Taxonomy" id="48144"/>
    <lineage>
        <taxon>Eukaryota</taxon>
        <taxon>Metazoa</taxon>
        <taxon>Ecdysozoa</taxon>
        <taxon>Arthropoda</taxon>
        <taxon>Crustacea</taxon>
        <taxon>Multicrustacea</taxon>
        <taxon>Malacostraca</taxon>
        <taxon>Eumalacostraca</taxon>
        <taxon>Eucarida</taxon>
        <taxon>Euphausiacea</taxon>
        <taxon>Euphausiidae</taxon>
        <taxon>Meganyctiphanes</taxon>
    </lineage>
</organism>